<keyword evidence="11" id="KW-1267">Proteomics identification</keyword>
<accession>E0DBL0</accession>
<dbReference type="RefSeq" id="NP_493969.4">
    <property type="nucleotide sequence ID" value="NM_061568.6"/>
</dbReference>
<dbReference type="Proteomes" id="UP000001940">
    <property type="component" value="Chromosome II"/>
</dbReference>
<dbReference type="PANTHER" id="PTHR16557:SF2">
    <property type="entry name" value="NUCLEIC ACID DIOXYGENASE ALKBH1"/>
    <property type="match status" value="1"/>
</dbReference>
<dbReference type="AlphaFoldDB" id="E0DBL0"/>
<dbReference type="InterPro" id="IPR005123">
    <property type="entry name" value="Oxoglu/Fe-dep_dioxygenase_dom"/>
</dbReference>
<dbReference type="GeneID" id="190176"/>
<dbReference type="CTD" id="190176"/>
<dbReference type="EMBL" id="BX284602">
    <property type="protein sequence ID" value="CCD71801.1"/>
    <property type="molecule type" value="Genomic_DNA"/>
</dbReference>
<keyword evidence="2 8" id="KW-0223">Dioxygenase</keyword>
<evidence type="ECO:0000256" key="1">
    <source>
        <dbReference type="ARBA" id="ARBA00022723"/>
    </source>
</evidence>
<dbReference type="KEGG" id="cel:CELE_Y51H7C.5"/>
<dbReference type="SUPFAM" id="SSF51197">
    <property type="entry name" value="Clavaminate synthase-like"/>
    <property type="match status" value="1"/>
</dbReference>
<dbReference type="InParanoid" id="E0DBL0"/>
<dbReference type="GO" id="GO:0008198">
    <property type="term" value="F:ferrous iron binding"/>
    <property type="evidence" value="ECO:0000318"/>
    <property type="project" value="GO_Central"/>
</dbReference>
<dbReference type="GO" id="GO:0035516">
    <property type="term" value="F:broad specificity oxidative DNA demethylase activity"/>
    <property type="evidence" value="ECO:0000318"/>
    <property type="project" value="GO_Central"/>
</dbReference>
<dbReference type="eggNOG" id="KOG2731">
    <property type="taxonomic scope" value="Eukaryota"/>
</dbReference>
<dbReference type="PROSITE" id="PS51471">
    <property type="entry name" value="FE2OG_OXY"/>
    <property type="match status" value="1"/>
</dbReference>
<gene>
    <name evidence="8 10" type="primary">alkb-1</name>
    <name evidence="8" type="ORF">CELE_Y51H7C.5</name>
    <name evidence="10" type="ORF">Y51H7C.5</name>
</gene>
<keyword evidence="3" id="KW-0560">Oxidoreductase</keyword>
<proteinExistence type="evidence at protein level"/>
<dbReference type="InterPro" id="IPR027450">
    <property type="entry name" value="AlkB-like"/>
</dbReference>
<feature type="region of interest" description="Disordered" evidence="6">
    <location>
        <begin position="311"/>
        <end position="336"/>
    </location>
</feature>
<dbReference type="FunCoup" id="E0DBL0">
    <property type="interactions" value="3037"/>
</dbReference>
<protein>
    <submittedName>
        <fullName evidence="8">Fe2OG dioxygenase domain-containing protein</fullName>
    </submittedName>
</protein>
<dbReference type="GO" id="GO:0035513">
    <property type="term" value="P:oxidative RNA demethylation"/>
    <property type="evidence" value="ECO:0000318"/>
    <property type="project" value="GO_Central"/>
</dbReference>
<dbReference type="GO" id="GO:0035515">
    <property type="term" value="F:oxidative RNA demethylase activity"/>
    <property type="evidence" value="ECO:0000318"/>
    <property type="project" value="GO_Central"/>
</dbReference>
<dbReference type="FunFam" id="2.60.120.590:FF:000042">
    <property type="entry name" value="ALKylated DNA repair protein AlkB homolog"/>
    <property type="match status" value="1"/>
</dbReference>
<keyword evidence="4 5" id="KW-0408">Iron</keyword>
<dbReference type="Bgee" id="WBGene00021783">
    <property type="expression patterns" value="Expressed in germ line (C elegans) and 4 other cell types or tissues"/>
</dbReference>
<dbReference type="OrthoDB" id="6614653at2759"/>
<dbReference type="GO" id="GO:0005737">
    <property type="term" value="C:cytoplasm"/>
    <property type="evidence" value="ECO:0000318"/>
    <property type="project" value="GO_Central"/>
</dbReference>
<dbReference type="AGR" id="WB:WBGene00021783"/>
<dbReference type="HOGENOM" id="CLU_029471_2_1_1"/>
<reference evidence="8 9" key="1">
    <citation type="journal article" date="1998" name="Science">
        <title>Genome sequence of the nematode C. elegans: a platform for investigating biology.</title>
        <authorList>
            <consortium name="The C. elegans sequencing consortium"/>
            <person name="Sulson J.E."/>
            <person name="Waterston R."/>
        </authorList>
    </citation>
    <scope>NUCLEOTIDE SEQUENCE [LARGE SCALE GENOMIC DNA]</scope>
    <source>
        <strain evidence="8 9">Bristol N2</strain>
    </source>
</reference>
<dbReference type="OMA" id="HAIPCIG"/>
<evidence type="ECO:0000313" key="10">
    <source>
        <dbReference type="WormBase" id="Y51H7C.5"/>
    </source>
</evidence>
<sequence length="359" mass="40872">MLLSISGSLWKHTKPNWITENWNFCRNISAFMMKEVAREMEIKEKEIDQYAGSSGEDSDDGSNLFKAVFKKYKKRKPPPDVSDVIDVKSSSLLQSKLVFSTDEITSETTSLAERLGLIAPSEWRVYWFPDRIGLYLLPSLLRKEKSTMWMKRAFKYAEPPNITNLTLHGKDVLTDPTLLTKGLRWTTLGVEYDWNSKEYPPNGRPVPEELYQLGNLISRSLKLGDMKPDATILNYYPPKSALSPHVDKSERSAAPLISMSLGQTAIYLSGTIDLSSEPPIPIWLRNGDFLIMHGDQRLVYHAIPCIGSIPKRRGNRGSMMDEDQEHFEPPRGNDDVDQSIIDYLNSSRVNFTIRQVNPN</sequence>
<dbReference type="STRING" id="6239.Y51H7C.5.1"/>
<evidence type="ECO:0000313" key="9">
    <source>
        <dbReference type="Proteomes" id="UP000001940"/>
    </source>
</evidence>
<feature type="domain" description="Fe2OG dioxygenase" evidence="7">
    <location>
        <begin position="227"/>
        <end position="357"/>
    </location>
</feature>
<dbReference type="SMR" id="E0DBL0"/>
<keyword evidence="1 5" id="KW-0479">Metal-binding</keyword>
<dbReference type="Pfam" id="PF13532">
    <property type="entry name" value="2OG-FeII_Oxy_2"/>
    <property type="match status" value="1"/>
</dbReference>
<feature type="binding site" evidence="5">
    <location>
        <position position="247"/>
    </location>
    <ligand>
        <name>Fe cation</name>
        <dbReference type="ChEBI" id="CHEBI:24875"/>
        <note>catalytic</note>
    </ligand>
</feature>
<dbReference type="PANTHER" id="PTHR16557">
    <property type="entry name" value="ALKYLATED DNA REPAIR PROTEIN ALKB-RELATED"/>
    <property type="match status" value="1"/>
</dbReference>
<evidence type="ECO:0000256" key="2">
    <source>
        <dbReference type="ARBA" id="ARBA00022964"/>
    </source>
</evidence>
<evidence type="ECO:0000256" key="4">
    <source>
        <dbReference type="ARBA" id="ARBA00023004"/>
    </source>
</evidence>
<keyword evidence="9" id="KW-1185">Reference proteome</keyword>
<dbReference type="WormBase" id="Y51H7C.5">
    <property type="protein sequence ID" value="CE45372"/>
    <property type="gene ID" value="WBGene00021783"/>
    <property type="gene designation" value="alkb-1"/>
</dbReference>
<dbReference type="InterPro" id="IPR037151">
    <property type="entry name" value="AlkB-like_sf"/>
</dbReference>
<evidence type="ECO:0000256" key="5">
    <source>
        <dbReference type="PIRSR" id="PIRSR604574-2"/>
    </source>
</evidence>
<evidence type="ECO:0000256" key="3">
    <source>
        <dbReference type="ARBA" id="ARBA00023002"/>
    </source>
</evidence>
<evidence type="ECO:0000259" key="7">
    <source>
        <dbReference type="PROSITE" id="PS51471"/>
    </source>
</evidence>
<feature type="binding site" evidence="5">
    <location>
        <position position="301"/>
    </location>
    <ligand>
        <name>Fe cation</name>
        <dbReference type="ChEBI" id="CHEBI:24875"/>
        <note>catalytic</note>
    </ligand>
</feature>
<feature type="binding site" evidence="5">
    <location>
        <position position="245"/>
    </location>
    <ligand>
        <name>Fe cation</name>
        <dbReference type="ChEBI" id="CHEBI:24875"/>
        <note>catalytic</note>
    </ligand>
</feature>
<organism evidence="8 9">
    <name type="scientific">Caenorhabditis elegans</name>
    <dbReference type="NCBI Taxonomy" id="6239"/>
    <lineage>
        <taxon>Eukaryota</taxon>
        <taxon>Metazoa</taxon>
        <taxon>Ecdysozoa</taxon>
        <taxon>Nematoda</taxon>
        <taxon>Chromadorea</taxon>
        <taxon>Rhabditida</taxon>
        <taxon>Rhabditina</taxon>
        <taxon>Rhabditomorpha</taxon>
        <taxon>Rhabditoidea</taxon>
        <taxon>Rhabditidae</taxon>
        <taxon>Peloderinae</taxon>
        <taxon>Caenorhabditis</taxon>
    </lineage>
</organism>
<name>E0DBL0_CAEEL</name>
<dbReference type="InterPro" id="IPR004574">
    <property type="entry name" value="Alkb"/>
</dbReference>
<evidence type="ECO:0000313" key="8">
    <source>
        <dbReference type="EMBL" id="CCD71801.1"/>
    </source>
</evidence>
<evidence type="ECO:0000256" key="6">
    <source>
        <dbReference type="SAM" id="MobiDB-lite"/>
    </source>
</evidence>
<evidence type="ECO:0007829" key="11">
    <source>
        <dbReference type="PeptideAtlas" id="E0DBL0"/>
    </source>
</evidence>
<dbReference type="GO" id="GO:0005634">
    <property type="term" value="C:nucleus"/>
    <property type="evidence" value="ECO:0000318"/>
    <property type="project" value="GO_Central"/>
</dbReference>
<dbReference type="PhylomeDB" id="E0DBL0"/>
<comment type="cofactor">
    <cofactor evidence="5">
        <name>Fe(2+)</name>
        <dbReference type="ChEBI" id="CHEBI:29033"/>
    </cofactor>
    <text evidence="5">Binds 1 Fe(2+) ion per subunit.</text>
</comment>
<dbReference type="Gene3D" id="2.60.120.590">
    <property type="entry name" value="Alpha-ketoglutarate-dependent dioxygenase AlkB-like"/>
    <property type="match status" value="1"/>
</dbReference>
<dbReference type="PeptideAtlas" id="E0DBL0"/>
<dbReference type="PaxDb" id="6239-Y51H7C.5.1"/>